<evidence type="ECO:0000313" key="4">
    <source>
        <dbReference type="Proteomes" id="UP000009168"/>
    </source>
</evidence>
<dbReference type="Proteomes" id="UP000009168">
    <property type="component" value="Unassembled WGS sequence"/>
</dbReference>
<dbReference type="InParanoid" id="Q24DA6"/>
<dbReference type="RefSeq" id="XP_001025984.2">
    <property type="nucleotide sequence ID" value="XM_001025984.3"/>
</dbReference>
<dbReference type="InterPro" id="IPR000719">
    <property type="entry name" value="Prot_kinase_dom"/>
</dbReference>
<name>Q24DA6_TETTS</name>
<keyword evidence="3" id="KW-0808">Transferase</keyword>
<dbReference type="PROSITE" id="PS50011">
    <property type="entry name" value="PROTEIN_KINASE_DOM"/>
    <property type="match status" value="1"/>
</dbReference>
<evidence type="ECO:0000313" key="3">
    <source>
        <dbReference type="EMBL" id="EAS05739.2"/>
    </source>
</evidence>
<keyword evidence="3" id="KW-0418">Kinase</keyword>
<dbReference type="GO" id="GO:0005524">
    <property type="term" value="F:ATP binding"/>
    <property type="evidence" value="ECO:0007669"/>
    <property type="project" value="InterPro"/>
</dbReference>
<reference evidence="4" key="1">
    <citation type="journal article" date="2006" name="PLoS Biol.">
        <title>Macronuclear genome sequence of the ciliate Tetrahymena thermophila, a model eukaryote.</title>
        <authorList>
            <person name="Eisen J.A."/>
            <person name="Coyne R.S."/>
            <person name="Wu M."/>
            <person name="Wu D."/>
            <person name="Thiagarajan M."/>
            <person name="Wortman J.R."/>
            <person name="Badger J.H."/>
            <person name="Ren Q."/>
            <person name="Amedeo P."/>
            <person name="Jones K.M."/>
            <person name="Tallon L.J."/>
            <person name="Delcher A.L."/>
            <person name="Salzberg S.L."/>
            <person name="Silva J.C."/>
            <person name="Haas B.J."/>
            <person name="Majoros W.H."/>
            <person name="Farzad M."/>
            <person name="Carlton J.M."/>
            <person name="Smith R.K. Jr."/>
            <person name="Garg J."/>
            <person name="Pearlman R.E."/>
            <person name="Karrer K.M."/>
            <person name="Sun L."/>
            <person name="Manning G."/>
            <person name="Elde N.C."/>
            <person name="Turkewitz A.P."/>
            <person name="Asai D.J."/>
            <person name="Wilkes D.E."/>
            <person name="Wang Y."/>
            <person name="Cai H."/>
            <person name="Collins K."/>
            <person name="Stewart B.A."/>
            <person name="Lee S.R."/>
            <person name="Wilamowska K."/>
            <person name="Weinberg Z."/>
            <person name="Ruzzo W.L."/>
            <person name="Wloga D."/>
            <person name="Gaertig J."/>
            <person name="Frankel J."/>
            <person name="Tsao C.-C."/>
            <person name="Gorovsky M.A."/>
            <person name="Keeling P.J."/>
            <person name="Waller R.F."/>
            <person name="Patron N.J."/>
            <person name="Cherry J.M."/>
            <person name="Stover N.A."/>
            <person name="Krieger C.J."/>
            <person name="del Toro C."/>
            <person name="Ryder H.F."/>
            <person name="Williamson S.C."/>
            <person name="Barbeau R.A."/>
            <person name="Hamilton E.P."/>
            <person name="Orias E."/>
        </authorList>
    </citation>
    <scope>NUCLEOTIDE SEQUENCE [LARGE SCALE GENOMIC DNA]</scope>
    <source>
        <strain evidence="4">SB210</strain>
    </source>
</reference>
<dbReference type="InterPro" id="IPR001245">
    <property type="entry name" value="Ser-Thr/Tyr_kinase_cat_dom"/>
</dbReference>
<accession>Q24DA6</accession>
<organism evidence="3 4">
    <name type="scientific">Tetrahymena thermophila (strain SB210)</name>
    <dbReference type="NCBI Taxonomy" id="312017"/>
    <lineage>
        <taxon>Eukaryota</taxon>
        <taxon>Sar</taxon>
        <taxon>Alveolata</taxon>
        <taxon>Ciliophora</taxon>
        <taxon>Intramacronucleata</taxon>
        <taxon>Oligohymenophorea</taxon>
        <taxon>Hymenostomatida</taxon>
        <taxon>Tetrahymenina</taxon>
        <taxon>Tetrahymenidae</taxon>
        <taxon>Tetrahymena</taxon>
    </lineage>
</organism>
<keyword evidence="4" id="KW-1185">Reference proteome</keyword>
<feature type="domain" description="Protein kinase" evidence="2">
    <location>
        <begin position="115"/>
        <end position="376"/>
    </location>
</feature>
<feature type="region of interest" description="Disordered" evidence="1">
    <location>
        <begin position="1"/>
        <end position="33"/>
    </location>
</feature>
<dbReference type="SUPFAM" id="SSF56112">
    <property type="entry name" value="Protein kinase-like (PK-like)"/>
    <property type="match status" value="1"/>
</dbReference>
<sequence length="376" mass="43900">MGQCCTADKKNNKKQLKYTNKSLQTSERQQSINRKSIKEEIRHVEEEQQQQNNLENLESSMGNCCAANETVVPDVNNSNEQKQPMPKQTVEEILNDLLKNENEEDRCFQYQNEKYIVIKRVEHEEEKDYVEYILKKVSDGQNYSLKILKNRQNYSEIVEEINAIQEKQQVLKNDAIVRFYGYSFAGNQLCVLQEGNNQGTLKQFIAAPSTNASANLVINFIIELYEALKEFYKESIYPQVITLDNIVIQNNRIKIDTLGVLDFGKKITYNESQDQIQRIIYENRIKEKKSIKESGKVVMQLLLRCQDENFQEYLFTQCPLMMQNFFLNITSDQLERRSTAVEAAQQVKLMAQNPQVISLVNQQYFSSLTYSQAKFY</sequence>
<dbReference type="AlphaFoldDB" id="Q24DA6"/>
<protein>
    <submittedName>
        <fullName evidence="3">Protein kinase</fullName>
    </submittedName>
</protein>
<dbReference type="InterPro" id="IPR011009">
    <property type="entry name" value="Kinase-like_dom_sf"/>
</dbReference>
<dbReference type="KEGG" id="tet:TTHERM_01039810"/>
<proteinExistence type="predicted"/>
<dbReference type="EMBL" id="GG662331">
    <property type="protein sequence ID" value="EAS05739.2"/>
    <property type="molecule type" value="Genomic_DNA"/>
</dbReference>
<dbReference type="Gene3D" id="1.10.510.10">
    <property type="entry name" value="Transferase(Phosphotransferase) domain 1"/>
    <property type="match status" value="1"/>
</dbReference>
<dbReference type="HOGENOM" id="CLU_736694_0_0_1"/>
<evidence type="ECO:0000259" key="2">
    <source>
        <dbReference type="PROSITE" id="PS50011"/>
    </source>
</evidence>
<dbReference type="Pfam" id="PF07714">
    <property type="entry name" value="PK_Tyr_Ser-Thr"/>
    <property type="match status" value="1"/>
</dbReference>
<dbReference type="GO" id="GO:0004672">
    <property type="term" value="F:protein kinase activity"/>
    <property type="evidence" value="ECO:0007669"/>
    <property type="project" value="InterPro"/>
</dbReference>
<dbReference type="GeneID" id="7837615"/>
<gene>
    <name evidence="3" type="ORF">TTHERM_01039810</name>
</gene>
<feature type="compositionally biased region" description="Polar residues" evidence="1">
    <location>
        <begin position="17"/>
        <end position="33"/>
    </location>
</feature>
<evidence type="ECO:0000256" key="1">
    <source>
        <dbReference type="SAM" id="MobiDB-lite"/>
    </source>
</evidence>